<evidence type="ECO:0000313" key="4">
    <source>
        <dbReference type="EMBL" id="SFS72255.1"/>
    </source>
</evidence>
<dbReference type="AlphaFoldDB" id="A0A1I6S5L0"/>
<organism evidence="4 5">
    <name type="scientific">Marininema halotolerans</name>
    <dbReference type="NCBI Taxonomy" id="1155944"/>
    <lineage>
        <taxon>Bacteria</taxon>
        <taxon>Bacillati</taxon>
        <taxon>Bacillota</taxon>
        <taxon>Bacilli</taxon>
        <taxon>Bacillales</taxon>
        <taxon>Thermoactinomycetaceae</taxon>
        <taxon>Marininema</taxon>
    </lineage>
</organism>
<keyword evidence="1" id="KW-0677">Repeat</keyword>
<dbReference type="Pfam" id="PF02494">
    <property type="entry name" value="HYR"/>
    <property type="match status" value="2"/>
</dbReference>
<dbReference type="PANTHER" id="PTHR24273:SF32">
    <property type="entry name" value="HYALIN"/>
    <property type="match status" value="1"/>
</dbReference>
<gene>
    <name evidence="4" type="ORF">SAMN05444972_106163</name>
</gene>
<feature type="domain" description="HYR" evidence="3">
    <location>
        <begin position="357"/>
        <end position="438"/>
    </location>
</feature>
<dbReference type="EMBL" id="FPAA01000006">
    <property type="protein sequence ID" value="SFS72255.1"/>
    <property type="molecule type" value="Genomic_DNA"/>
</dbReference>
<sequence length="442" mass="40432">MPTFIYTGGLQTLTIPEGVCTVTIQAQGAAGGSNPALVGSDGGLGASIQGLFTVTPGDVLSIVVGGQGGDASGTGIGLQGGGGGGGGSFVWFGSSFGEVNPSTLMVAAGGGGGGGGLNVLSEVGGSGMTTSSGQDGGNAAGGFGAGGMDGSGGSGGNGGMGMARGGGGGGGGSPFSNGGNGAGNAGGDGGVSIVAGGAGGGGGTGSSGVIIGGDGGFGGGGGGSDRNGGGGGGFSGGGGGTGINVDIGGGSAGGGGGGGSFNGGSNPVNMAGVRAGNGVVEITYEAPTLTCSNITVANDRGACGANVTFSGLETCPGLSIDCSPASGSFFPVGTTTVTCTGSNEAGSTTCSFTVTVIDTEPPEISGLNDIDIETSDPNGTVVTYPDPRVTDNCPGEITVTCSPASGSFFPLGMTMVTCTATDPSGNTATGTFIVVVTSSQEE</sequence>
<dbReference type="PROSITE" id="PS50825">
    <property type="entry name" value="HYR"/>
    <property type="match status" value="1"/>
</dbReference>
<dbReference type="OrthoDB" id="2514479at2"/>
<evidence type="ECO:0000259" key="3">
    <source>
        <dbReference type="PROSITE" id="PS50825"/>
    </source>
</evidence>
<accession>A0A1I6S5L0</accession>
<evidence type="ECO:0000256" key="2">
    <source>
        <dbReference type="SAM" id="MobiDB-lite"/>
    </source>
</evidence>
<dbReference type="Proteomes" id="UP000198660">
    <property type="component" value="Unassembled WGS sequence"/>
</dbReference>
<keyword evidence="5" id="KW-1185">Reference proteome</keyword>
<evidence type="ECO:0000313" key="5">
    <source>
        <dbReference type="Proteomes" id="UP000198660"/>
    </source>
</evidence>
<feature type="region of interest" description="Disordered" evidence="2">
    <location>
        <begin position="155"/>
        <end position="174"/>
    </location>
</feature>
<dbReference type="RefSeq" id="WP_140413591.1">
    <property type="nucleotide sequence ID" value="NZ_FPAA01000006.1"/>
</dbReference>
<dbReference type="PRINTS" id="PR01228">
    <property type="entry name" value="EGGSHELL"/>
</dbReference>
<reference evidence="5" key="1">
    <citation type="submission" date="2016-10" db="EMBL/GenBank/DDBJ databases">
        <authorList>
            <person name="Varghese N."/>
            <person name="Submissions S."/>
        </authorList>
    </citation>
    <scope>NUCLEOTIDE SEQUENCE [LARGE SCALE GENOMIC DNA]</scope>
    <source>
        <strain evidence="5">DSM 45789</strain>
    </source>
</reference>
<dbReference type="InterPro" id="IPR003410">
    <property type="entry name" value="HYR_dom"/>
</dbReference>
<protein>
    <submittedName>
        <fullName evidence="4">HYR domain-containing protein</fullName>
    </submittedName>
</protein>
<evidence type="ECO:0000256" key="1">
    <source>
        <dbReference type="ARBA" id="ARBA00022737"/>
    </source>
</evidence>
<name>A0A1I6S5L0_9BACL</name>
<dbReference type="PANTHER" id="PTHR24273">
    <property type="entry name" value="FI04643P-RELATED"/>
    <property type="match status" value="1"/>
</dbReference>
<proteinExistence type="predicted"/>